<dbReference type="Pfam" id="PF02675">
    <property type="entry name" value="AdoMet_dc"/>
    <property type="match status" value="1"/>
</dbReference>
<gene>
    <name evidence="10" type="ORF">A2909_01370</name>
</gene>
<proteinExistence type="predicted"/>
<dbReference type="GO" id="GO:0008295">
    <property type="term" value="P:spermidine biosynthetic process"/>
    <property type="evidence" value="ECO:0007669"/>
    <property type="project" value="UniProtKB-KW"/>
</dbReference>
<dbReference type="AlphaFoldDB" id="A0A1G2LNF4"/>
<dbReference type="EMBL" id="MHQZ01000042">
    <property type="protein sequence ID" value="OHA13103.1"/>
    <property type="molecule type" value="Genomic_DNA"/>
</dbReference>
<name>A0A1G2LNF4_9BACT</name>
<dbReference type="Gene3D" id="3.60.90.10">
    <property type="entry name" value="S-adenosylmethionine decarboxylase"/>
    <property type="match status" value="1"/>
</dbReference>
<comment type="cofactor">
    <cofactor evidence="1">
        <name>pyruvate</name>
        <dbReference type="ChEBI" id="CHEBI:15361"/>
    </cofactor>
</comment>
<protein>
    <recommendedName>
        <fullName evidence="12">S-adenosylmethionine decarboxylase proenzyme</fullName>
    </recommendedName>
</protein>
<evidence type="ECO:0000256" key="1">
    <source>
        <dbReference type="ARBA" id="ARBA00001928"/>
    </source>
</evidence>
<dbReference type="PANTHER" id="PTHR33866">
    <property type="entry name" value="S-ADENOSYLMETHIONINE DECARBOXYLASE PROENZYME"/>
    <property type="match status" value="1"/>
</dbReference>
<evidence type="ECO:0000313" key="10">
    <source>
        <dbReference type="EMBL" id="OHA13103.1"/>
    </source>
</evidence>
<reference evidence="10 11" key="1">
    <citation type="journal article" date="2016" name="Nat. Commun.">
        <title>Thousands of microbial genomes shed light on interconnected biogeochemical processes in an aquifer system.</title>
        <authorList>
            <person name="Anantharaman K."/>
            <person name="Brown C.T."/>
            <person name="Hug L.A."/>
            <person name="Sharon I."/>
            <person name="Castelle C.J."/>
            <person name="Probst A.J."/>
            <person name="Thomas B.C."/>
            <person name="Singh A."/>
            <person name="Wilkins M.J."/>
            <person name="Karaoz U."/>
            <person name="Brodie E.L."/>
            <person name="Williams K.H."/>
            <person name="Hubbard S.S."/>
            <person name="Banfield J.F."/>
        </authorList>
    </citation>
    <scope>NUCLEOTIDE SEQUENCE [LARGE SCALE GENOMIC DNA]</scope>
</reference>
<evidence type="ECO:0008006" key="12">
    <source>
        <dbReference type="Google" id="ProtNLM"/>
    </source>
</evidence>
<evidence type="ECO:0000256" key="2">
    <source>
        <dbReference type="ARBA" id="ARBA00022793"/>
    </source>
</evidence>
<evidence type="ECO:0000313" key="11">
    <source>
        <dbReference type="Proteomes" id="UP000178302"/>
    </source>
</evidence>
<keyword evidence="3" id="KW-0068">Autocatalytic cleavage</keyword>
<keyword evidence="6" id="KW-0865">Zymogen</keyword>
<keyword evidence="8" id="KW-0704">Schiff base</keyword>
<dbReference type="Proteomes" id="UP000178302">
    <property type="component" value="Unassembled WGS sequence"/>
</dbReference>
<dbReference type="GO" id="GO:0005829">
    <property type="term" value="C:cytosol"/>
    <property type="evidence" value="ECO:0007669"/>
    <property type="project" value="TreeGrafter"/>
</dbReference>
<keyword evidence="7" id="KW-0456">Lyase</keyword>
<dbReference type="SUPFAM" id="SSF56276">
    <property type="entry name" value="S-adenosylmethionine decarboxylase"/>
    <property type="match status" value="1"/>
</dbReference>
<comment type="caution">
    <text evidence="10">The sequence shown here is derived from an EMBL/GenBank/DDBJ whole genome shotgun (WGS) entry which is preliminary data.</text>
</comment>
<evidence type="ECO:0000256" key="4">
    <source>
        <dbReference type="ARBA" id="ARBA00023066"/>
    </source>
</evidence>
<dbReference type="PANTHER" id="PTHR33866:SF2">
    <property type="entry name" value="S-ADENOSYLMETHIONINE DECARBOXYLASE PROENZYME"/>
    <property type="match status" value="1"/>
</dbReference>
<evidence type="ECO:0000256" key="6">
    <source>
        <dbReference type="ARBA" id="ARBA00023145"/>
    </source>
</evidence>
<keyword evidence="5" id="KW-0620">Polyamine biosynthesis</keyword>
<evidence type="ECO:0000256" key="3">
    <source>
        <dbReference type="ARBA" id="ARBA00022813"/>
    </source>
</evidence>
<sequence>MKNEKTTNFGVHLTIDGYKGDELSLSDMFLIFNSLNELPEKLGMKKLNPPYVVAAPPNNKKDPGGFSGFVMIAESHISIHTFPKKLFASIDIYTCKNRLPEKVVLKYFKKCFKFKDIETHLIKRGLNFPKNNLV</sequence>
<dbReference type="GO" id="GO:0004014">
    <property type="term" value="F:adenosylmethionine decarboxylase activity"/>
    <property type="evidence" value="ECO:0007669"/>
    <property type="project" value="InterPro"/>
</dbReference>
<organism evidence="10 11">
    <name type="scientific">Candidatus Tagabacteria bacterium RIFCSPLOWO2_01_FULL_39_11</name>
    <dbReference type="NCBI Taxonomy" id="1802295"/>
    <lineage>
        <taxon>Bacteria</taxon>
        <taxon>Candidatus Tagaibacteriota</taxon>
    </lineage>
</organism>
<evidence type="ECO:0000256" key="5">
    <source>
        <dbReference type="ARBA" id="ARBA00023115"/>
    </source>
</evidence>
<evidence type="ECO:0000256" key="8">
    <source>
        <dbReference type="ARBA" id="ARBA00023270"/>
    </source>
</evidence>
<keyword evidence="4" id="KW-0745">Spermidine biosynthesis</keyword>
<dbReference type="InterPro" id="IPR003826">
    <property type="entry name" value="AdoMetDC_fam_prok"/>
</dbReference>
<evidence type="ECO:0000256" key="9">
    <source>
        <dbReference type="ARBA" id="ARBA00023317"/>
    </source>
</evidence>
<accession>A0A1G2LNF4</accession>
<keyword evidence="2" id="KW-0210">Decarboxylase</keyword>
<keyword evidence="9" id="KW-0670">Pyruvate</keyword>
<evidence type="ECO:0000256" key="7">
    <source>
        <dbReference type="ARBA" id="ARBA00023239"/>
    </source>
</evidence>
<dbReference type="InterPro" id="IPR016067">
    <property type="entry name" value="S-AdoMet_deCO2ase_core"/>
</dbReference>